<organism evidence="1 2">
    <name type="scientific">Sideroxydans lithotrophicus (strain ES-1)</name>
    <dbReference type="NCBI Taxonomy" id="580332"/>
    <lineage>
        <taxon>Bacteria</taxon>
        <taxon>Pseudomonadati</taxon>
        <taxon>Pseudomonadota</taxon>
        <taxon>Betaproteobacteria</taxon>
        <taxon>Nitrosomonadales</taxon>
        <taxon>Gallionellaceae</taxon>
        <taxon>Sideroxydans</taxon>
    </lineage>
</organism>
<keyword evidence="2" id="KW-1185">Reference proteome</keyword>
<reference evidence="1 2" key="1">
    <citation type="submission" date="2010-03" db="EMBL/GenBank/DDBJ databases">
        <title>Complete sequence of Sideroxydans lithotrophicus ES-1.</title>
        <authorList>
            <consortium name="US DOE Joint Genome Institute"/>
            <person name="Lucas S."/>
            <person name="Copeland A."/>
            <person name="Lapidus A."/>
            <person name="Cheng J.-F."/>
            <person name="Bruce D."/>
            <person name="Goodwin L."/>
            <person name="Pitluck S."/>
            <person name="Munk A.C."/>
            <person name="Detter J.C."/>
            <person name="Han C."/>
            <person name="Tapia R."/>
            <person name="Larimer F."/>
            <person name="Land M."/>
            <person name="Hauser L."/>
            <person name="Kyrpides N."/>
            <person name="Ivanova N."/>
            <person name="Emerson D."/>
            <person name="Woyke T."/>
        </authorList>
    </citation>
    <scope>NUCLEOTIDE SEQUENCE [LARGE SCALE GENOMIC DNA]</scope>
    <source>
        <strain evidence="1 2">ES-1</strain>
    </source>
</reference>
<dbReference type="AlphaFoldDB" id="D5CS51"/>
<dbReference type="EMBL" id="CP001965">
    <property type="protein sequence ID" value="ADE11787.1"/>
    <property type="molecule type" value="Genomic_DNA"/>
</dbReference>
<dbReference type="InterPro" id="IPR046653">
    <property type="entry name" value="DUF6765"/>
</dbReference>
<protein>
    <submittedName>
        <fullName evidence="1">Putative signal peptide protein</fullName>
    </submittedName>
</protein>
<dbReference type="RefSeq" id="WP_013029685.1">
    <property type="nucleotide sequence ID" value="NC_013959.1"/>
</dbReference>
<dbReference type="Proteomes" id="UP000001625">
    <property type="component" value="Chromosome"/>
</dbReference>
<accession>D5CS51</accession>
<dbReference type="OrthoDB" id="569000at2"/>
<dbReference type="HOGENOM" id="CLU_062570_0_0_4"/>
<dbReference type="eggNOG" id="ENOG502Z8IF">
    <property type="taxonomic scope" value="Bacteria"/>
</dbReference>
<dbReference type="Pfam" id="PF20551">
    <property type="entry name" value="DUF6765"/>
    <property type="match status" value="1"/>
</dbReference>
<sequence>MQTDMHYYGTYVMARAAGLSAAVAQVIATAAEYVDDSDYVALALNDGVLLEALATAHHPVNVENLEEIDQRKVWVPFHFFPGNEGETFEERLMCRMDGKLAQEMVAHHLAQNDLGFNLELMGVAAHVYADTFSHYGFSGISSDLNRVDPDSITLHVKNHSILDYIKGKFEAFSNKYLSGKAATAVALGHGSVSTYPDRPYLAWSFKYTTSGISSGERVNQQTFLVACQKLHEMFFTFAKAHPDSCDSISACNFSDIQNAVAQVLAVEGSMDARIEAWQNAVAAGNIYPNPNKESIPVYAKKFNEDIEIFRSHSFETIKSTDGYAFLAAAKFHRDYVIDELLPKYELHVLVT</sequence>
<name>D5CS51_SIDLE</name>
<gene>
    <name evidence="1" type="ordered locus">Slit_1554</name>
</gene>
<evidence type="ECO:0000313" key="2">
    <source>
        <dbReference type="Proteomes" id="UP000001625"/>
    </source>
</evidence>
<proteinExistence type="predicted"/>
<evidence type="ECO:0000313" key="1">
    <source>
        <dbReference type="EMBL" id="ADE11787.1"/>
    </source>
</evidence>
<dbReference type="KEGG" id="slt:Slit_1554"/>